<dbReference type="Proteomes" id="UP000621168">
    <property type="component" value="Unassembled WGS sequence"/>
</dbReference>
<reference evidence="1" key="1">
    <citation type="submission" date="2019-09" db="EMBL/GenBank/DDBJ databases">
        <title>Bird 10,000 Genomes (B10K) Project - Family phase.</title>
        <authorList>
            <person name="Zhang G."/>
        </authorList>
    </citation>
    <scope>NUCLEOTIDE SEQUENCE</scope>
    <source>
        <strain evidence="1">B10K-CU-031-40</strain>
    </source>
</reference>
<comment type="caution">
    <text evidence="1">The sequence shown here is derived from an EMBL/GenBank/DDBJ whole genome shotgun (WGS) entry which is preliminary data.</text>
</comment>
<organism evidence="1 2">
    <name type="scientific">Corythaeola cristata</name>
    <name type="common">Great blue turaco</name>
    <dbReference type="NCBI Taxonomy" id="103954"/>
    <lineage>
        <taxon>Eukaryota</taxon>
        <taxon>Metazoa</taxon>
        <taxon>Chordata</taxon>
        <taxon>Craniata</taxon>
        <taxon>Vertebrata</taxon>
        <taxon>Euteleostomi</taxon>
        <taxon>Archelosauria</taxon>
        <taxon>Archosauria</taxon>
        <taxon>Dinosauria</taxon>
        <taxon>Saurischia</taxon>
        <taxon>Theropoda</taxon>
        <taxon>Coelurosauria</taxon>
        <taxon>Aves</taxon>
        <taxon>Neognathae</taxon>
        <taxon>Neoaves</taxon>
        <taxon>Otidimorphae</taxon>
        <taxon>Musophagiformes</taxon>
        <taxon>Musophagidae</taxon>
        <taxon>Corythaeola</taxon>
    </lineage>
</organism>
<evidence type="ECO:0000313" key="2">
    <source>
        <dbReference type="Proteomes" id="UP000621168"/>
    </source>
</evidence>
<feature type="non-terminal residue" evidence="1">
    <location>
        <position position="1"/>
    </location>
</feature>
<keyword evidence="2" id="KW-1185">Reference proteome</keyword>
<proteinExistence type="predicted"/>
<gene>
    <name evidence="1" type="primary">Itpripl1_0</name>
    <name evidence="1" type="ORF">CORCRI_R13500</name>
</gene>
<feature type="non-terminal residue" evidence="1">
    <location>
        <position position="68"/>
    </location>
</feature>
<protein>
    <submittedName>
        <fullName evidence="1">IPIL1 protein</fullName>
    </submittedName>
</protein>
<sequence>ICTLLEELVDDLLSECQILSGDVLQLQPAVGVGSILECWSAHGEDFVYVLLVPMKPPSGHSFHLEQGA</sequence>
<evidence type="ECO:0000313" key="1">
    <source>
        <dbReference type="EMBL" id="NXC12815.1"/>
    </source>
</evidence>
<dbReference type="EMBL" id="WBMX01000185">
    <property type="protein sequence ID" value="NXC12815.1"/>
    <property type="molecule type" value="Genomic_DNA"/>
</dbReference>
<dbReference type="OrthoDB" id="9114331at2759"/>
<accession>A0A851LA88</accession>
<dbReference type="AlphaFoldDB" id="A0A851LA88"/>
<name>A0A851LA88_CORCR</name>